<organism evidence="1 2">
    <name type="scientific">Tulasnella calospora MUT 4182</name>
    <dbReference type="NCBI Taxonomy" id="1051891"/>
    <lineage>
        <taxon>Eukaryota</taxon>
        <taxon>Fungi</taxon>
        <taxon>Dikarya</taxon>
        <taxon>Basidiomycota</taxon>
        <taxon>Agaricomycotina</taxon>
        <taxon>Agaricomycetes</taxon>
        <taxon>Cantharellales</taxon>
        <taxon>Tulasnellaceae</taxon>
        <taxon>Tulasnella</taxon>
    </lineage>
</organism>
<dbReference type="AlphaFoldDB" id="A0A0C3QGV9"/>
<reference evidence="1 2" key="1">
    <citation type="submission" date="2014-04" db="EMBL/GenBank/DDBJ databases">
        <authorList>
            <consortium name="DOE Joint Genome Institute"/>
            <person name="Kuo A."/>
            <person name="Girlanda M."/>
            <person name="Perotto S."/>
            <person name="Kohler A."/>
            <person name="Nagy L.G."/>
            <person name="Floudas D."/>
            <person name="Copeland A."/>
            <person name="Barry K.W."/>
            <person name="Cichocki N."/>
            <person name="Veneault-Fourrey C."/>
            <person name="LaButti K."/>
            <person name="Lindquist E.A."/>
            <person name="Lipzen A."/>
            <person name="Lundell T."/>
            <person name="Morin E."/>
            <person name="Murat C."/>
            <person name="Sun H."/>
            <person name="Tunlid A."/>
            <person name="Henrissat B."/>
            <person name="Grigoriev I.V."/>
            <person name="Hibbett D.S."/>
            <person name="Martin F."/>
            <person name="Nordberg H.P."/>
            <person name="Cantor M.N."/>
            <person name="Hua S.X."/>
        </authorList>
    </citation>
    <scope>NUCLEOTIDE SEQUENCE [LARGE SCALE GENOMIC DNA]</scope>
    <source>
        <strain evidence="1 2">MUT 4182</strain>
    </source>
</reference>
<accession>A0A0C3QGV9</accession>
<reference evidence="2" key="2">
    <citation type="submission" date="2015-01" db="EMBL/GenBank/DDBJ databases">
        <title>Evolutionary Origins and Diversification of the Mycorrhizal Mutualists.</title>
        <authorList>
            <consortium name="DOE Joint Genome Institute"/>
            <consortium name="Mycorrhizal Genomics Consortium"/>
            <person name="Kohler A."/>
            <person name="Kuo A."/>
            <person name="Nagy L.G."/>
            <person name="Floudas D."/>
            <person name="Copeland A."/>
            <person name="Barry K.W."/>
            <person name="Cichocki N."/>
            <person name="Veneault-Fourrey C."/>
            <person name="LaButti K."/>
            <person name="Lindquist E.A."/>
            <person name="Lipzen A."/>
            <person name="Lundell T."/>
            <person name="Morin E."/>
            <person name="Murat C."/>
            <person name="Riley R."/>
            <person name="Ohm R."/>
            <person name="Sun H."/>
            <person name="Tunlid A."/>
            <person name="Henrissat B."/>
            <person name="Grigoriev I.V."/>
            <person name="Hibbett D.S."/>
            <person name="Martin F."/>
        </authorList>
    </citation>
    <scope>NUCLEOTIDE SEQUENCE [LARGE SCALE GENOMIC DNA]</scope>
    <source>
        <strain evidence="2">MUT 4182</strain>
    </source>
</reference>
<protein>
    <submittedName>
        <fullName evidence="1">Uncharacterized protein</fullName>
    </submittedName>
</protein>
<evidence type="ECO:0000313" key="1">
    <source>
        <dbReference type="EMBL" id="KIO30955.1"/>
    </source>
</evidence>
<sequence>MRTPCSTFSDFRTSSPSKRSLLVVVQVTPPPWSASATVETGGSRFSFSLLFFALGLSLFCAGSTKSSSLVKIEIGTGDYTASLTALVLQEQAETGPSADAQRDNTNDDNDCMLLATTTITTTSSTLVSSTTSDNETDYDINPTADDSHDAASPTIATHDRLSETATNHCNHETSDILQSTGAFTDGSALSVSVYG</sequence>
<evidence type="ECO:0000313" key="2">
    <source>
        <dbReference type="Proteomes" id="UP000054248"/>
    </source>
</evidence>
<keyword evidence="2" id="KW-1185">Reference proteome</keyword>
<dbReference type="HOGENOM" id="CLU_1397260_0_0_1"/>
<name>A0A0C3QGV9_9AGAM</name>
<proteinExistence type="predicted"/>
<gene>
    <name evidence="1" type="ORF">M407DRAFT_20079</name>
</gene>
<dbReference type="EMBL" id="KN822967">
    <property type="protein sequence ID" value="KIO30955.1"/>
    <property type="molecule type" value="Genomic_DNA"/>
</dbReference>
<dbReference type="Proteomes" id="UP000054248">
    <property type="component" value="Unassembled WGS sequence"/>
</dbReference>